<dbReference type="AlphaFoldDB" id="A0A6G1QND3"/>
<name>A0A6G1QND3_CHAAH</name>
<sequence length="85" mass="10093">MIRDEEVPLFKRIWAPARGQGCVYSDLNSTFRTNHKKRNNYFQRAQTEAQLHSLYAKLLKHQTTENPRWQLISSFKERSLTAGRQ</sequence>
<evidence type="ECO:0000313" key="1">
    <source>
        <dbReference type="EMBL" id="KAF3704092.1"/>
    </source>
</evidence>
<reference evidence="1 2" key="1">
    <citation type="submission" date="2019-02" db="EMBL/GenBank/DDBJ databases">
        <title>Opniocepnalus argus genome.</title>
        <authorList>
            <person name="Zhou C."/>
            <person name="Xiao S."/>
        </authorList>
    </citation>
    <scope>NUCLEOTIDE SEQUENCE [LARGE SCALE GENOMIC DNA]</scope>
    <source>
        <strain evidence="1">OARG1902GOOAL</strain>
        <tissue evidence="1">Muscle</tissue>
    </source>
</reference>
<gene>
    <name evidence="1" type="ORF">EXN66_Car019780</name>
</gene>
<dbReference type="EMBL" id="CM015731">
    <property type="protein sequence ID" value="KAF3704092.1"/>
    <property type="molecule type" value="Genomic_DNA"/>
</dbReference>
<accession>A0A6G1QND3</accession>
<dbReference type="Proteomes" id="UP000503349">
    <property type="component" value="Chromosome 20"/>
</dbReference>
<proteinExistence type="predicted"/>
<evidence type="ECO:0000313" key="2">
    <source>
        <dbReference type="Proteomes" id="UP000503349"/>
    </source>
</evidence>
<keyword evidence="2" id="KW-1185">Reference proteome</keyword>
<protein>
    <submittedName>
        <fullName evidence="1">Uncharacterized protein</fullName>
    </submittedName>
</protein>
<organism evidence="1 2">
    <name type="scientific">Channa argus</name>
    <name type="common">Northern snakehead</name>
    <name type="synonym">Ophicephalus argus</name>
    <dbReference type="NCBI Taxonomy" id="215402"/>
    <lineage>
        <taxon>Eukaryota</taxon>
        <taxon>Metazoa</taxon>
        <taxon>Chordata</taxon>
        <taxon>Craniata</taxon>
        <taxon>Vertebrata</taxon>
        <taxon>Euteleostomi</taxon>
        <taxon>Actinopterygii</taxon>
        <taxon>Neopterygii</taxon>
        <taxon>Teleostei</taxon>
        <taxon>Neoteleostei</taxon>
        <taxon>Acanthomorphata</taxon>
        <taxon>Anabantaria</taxon>
        <taxon>Anabantiformes</taxon>
        <taxon>Channoidei</taxon>
        <taxon>Channidae</taxon>
        <taxon>Channa</taxon>
    </lineage>
</organism>
<reference evidence="2" key="2">
    <citation type="submission" date="2019-02" db="EMBL/GenBank/DDBJ databases">
        <title>Opniocepnalus argus Var Kimnra genome.</title>
        <authorList>
            <person name="Zhou C."/>
            <person name="Xiao S."/>
        </authorList>
    </citation>
    <scope>NUCLEOTIDE SEQUENCE [LARGE SCALE GENOMIC DNA]</scope>
</reference>